<evidence type="ECO:0000313" key="4">
    <source>
        <dbReference type="Proteomes" id="UP001165060"/>
    </source>
</evidence>
<dbReference type="Pfam" id="PF17184">
    <property type="entry name" value="Rit1_C"/>
    <property type="match status" value="1"/>
</dbReference>
<feature type="domain" description="Rit1 N-terminal" evidence="2">
    <location>
        <begin position="21"/>
        <end position="295"/>
    </location>
</feature>
<feature type="domain" description="Rit1 DUSP-like" evidence="1">
    <location>
        <begin position="360"/>
        <end position="516"/>
    </location>
</feature>
<proteinExistence type="predicted"/>
<dbReference type="PANTHER" id="PTHR31811:SF0">
    <property type="entry name" value="TRNA A64-2'-O-RIBOSYLPHOSPHATE TRANSFERASE"/>
    <property type="match status" value="1"/>
</dbReference>
<dbReference type="SUPFAM" id="SSF52799">
    <property type="entry name" value="(Phosphotyrosine protein) phosphatases II"/>
    <property type="match status" value="1"/>
</dbReference>
<dbReference type="InterPro" id="IPR033449">
    <property type="entry name" value="Rit1_N"/>
</dbReference>
<protein>
    <recommendedName>
        <fullName evidence="5">Initiator tRNA phosphoribosyl transferase</fullName>
    </recommendedName>
</protein>
<dbReference type="Gene3D" id="3.90.190.10">
    <property type="entry name" value="Protein tyrosine phosphatase superfamily"/>
    <property type="match status" value="1"/>
</dbReference>
<gene>
    <name evidence="3" type="ORF">TeGR_g6585</name>
</gene>
<evidence type="ECO:0000259" key="2">
    <source>
        <dbReference type="Pfam" id="PF17184"/>
    </source>
</evidence>
<dbReference type="EMBL" id="BRYB01000588">
    <property type="protein sequence ID" value="GMI33467.1"/>
    <property type="molecule type" value="Genomic_DNA"/>
</dbReference>
<dbReference type="InterPro" id="IPR029021">
    <property type="entry name" value="Prot-tyrosine_phosphatase-like"/>
</dbReference>
<dbReference type="Pfam" id="PF04179">
    <property type="entry name" value="Init_tRNA_PT"/>
    <property type="match status" value="1"/>
</dbReference>
<reference evidence="3 4" key="1">
    <citation type="journal article" date="2023" name="Commun. Biol.">
        <title>Genome analysis of Parmales, the sister group of diatoms, reveals the evolutionary specialization of diatoms from phago-mixotrophs to photoautotrophs.</title>
        <authorList>
            <person name="Ban H."/>
            <person name="Sato S."/>
            <person name="Yoshikawa S."/>
            <person name="Yamada K."/>
            <person name="Nakamura Y."/>
            <person name="Ichinomiya M."/>
            <person name="Sato N."/>
            <person name="Blanc-Mathieu R."/>
            <person name="Endo H."/>
            <person name="Kuwata A."/>
            <person name="Ogata H."/>
        </authorList>
    </citation>
    <scope>NUCLEOTIDE SEQUENCE [LARGE SCALE GENOMIC DNA]</scope>
</reference>
<evidence type="ECO:0000259" key="1">
    <source>
        <dbReference type="Pfam" id="PF04179"/>
    </source>
</evidence>
<sequence length="524" mass="57934">MPTAATLAERDVRATRQRAFRALHRLLSIASDAGALQELVASLRQSYPFPLLPNQRAGGWYTPPAANVGAYFKSTDGHVNVHNFSEQRLNLPLFELASRSGGVFLVDTTKSSKKKSMPDSLSRTIPIWCAVVNSYHQNLSSPTAPSTPPVLFTPSSSVSPSEHLAMLARIRDEHVPSLVSKGDACISSSFLLSAFAKPLRCYWVTRAESGEEAFEDGERPDRDNFTCIVCISASRRIPKPPLWEESHQFFYSPGAGDDHEGWARGLTPEMFSAHRDEILKEPRTEDLVDERIDAVVARCPSDFVPAEREYDDSSYDQIGETCLYVGSRSAGRPAACWERFDAIVNITMLEYEDMAAPGKHYLWCPVEEGKKDKKELEKWLPVVLAFVGIHGVAGGGKVLIHCAQGKDRSVALAMACLAVYGGEAAGNYTAEGLERTLFEGAAAADEELPPSGIAERVLERLRGETGREDVMAWIQEGGGWRDEITKQSLRLTLNLVQRHRSLAAPSRKTLQKLNRFFLDRPVDL</sequence>
<dbReference type="CDD" id="cd14498">
    <property type="entry name" value="DSP"/>
    <property type="match status" value="1"/>
</dbReference>
<organism evidence="3 4">
    <name type="scientific">Tetraparma gracilis</name>
    <dbReference type="NCBI Taxonomy" id="2962635"/>
    <lineage>
        <taxon>Eukaryota</taxon>
        <taxon>Sar</taxon>
        <taxon>Stramenopiles</taxon>
        <taxon>Ochrophyta</taxon>
        <taxon>Bolidophyceae</taxon>
        <taxon>Parmales</taxon>
        <taxon>Triparmaceae</taxon>
        <taxon>Tetraparma</taxon>
    </lineage>
</organism>
<dbReference type="Proteomes" id="UP001165060">
    <property type="component" value="Unassembled WGS sequence"/>
</dbReference>
<evidence type="ECO:0000313" key="3">
    <source>
        <dbReference type="EMBL" id="GMI33467.1"/>
    </source>
</evidence>
<comment type="caution">
    <text evidence="3">The sequence shown here is derived from an EMBL/GenBank/DDBJ whole genome shotgun (WGS) entry which is preliminary data.</text>
</comment>
<name>A0ABQ6MVN7_9STRA</name>
<dbReference type="InterPro" id="IPR033421">
    <property type="entry name" value="Rit1_DUSP-like"/>
</dbReference>
<dbReference type="InterPro" id="IPR007306">
    <property type="entry name" value="Rit1"/>
</dbReference>
<dbReference type="PANTHER" id="PTHR31811">
    <property type="entry name" value="TRNA A64-2'-O-RIBOSYLPHOSPHATE TRANSFERASE"/>
    <property type="match status" value="1"/>
</dbReference>
<accession>A0ABQ6MVN7</accession>
<keyword evidence="4" id="KW-1185">Reference proteome</keyword>
<evidence type="ECO:0008006" key="5">
    <source>
        <dbReference type="Google" id="ProtNLM"/>
    </source>
</evidence>